<dbReference type="EMBL" id="BGZK01001147">
    <property type="protein sequence ID" value="GBP72485.1"/>
    <property type="molecule type" value="Genomic_DNA"/>
</dbReference>
<accession>A0A4C1YDR4</accession>
<comment type="caution">
    <text evidence="1">The sequence shown here is derived from an EMBL/GenBank/DDBJ whole genome shotgun (WGS) entry which is preliminary data.</text>
</comment>
<organism evidence="1 2">
    <name type="scientific">Eumeta variegata</name>
    <name type="common">Bagworm moth</name>
    <name type="synonym">Eumeta japonica</name>
    <dbReference type="NCBI Taxonomy" id="151549"/>
    <lineage>
        <taxon>Eukaryota</taxon>
        <taxon>Metazoa</taxon>
        <taxon>Ecdysozoa</taxon>
        <taxon>Arthropoda</taxon>
        <taxon>Hexapoda</taxon>
        <taxon>Insecta</taxon>
        <taxon>Pterygota</taxon>
        <taxon>Neoptera</taxon>
        <taxon>Endopterygota</taxon>
        <taxon>Lepidoptera</taxon>
        <taxon>Glossata</taxon>
        <taxon>Ditrysia</taxon>
        <taxon>Tineoidea</taxon>
        <taxon>Psychidae</taxon>
        <taxon>Oiketicinae</taxon>
        <taxon>Eumeta</taxon>
    </lineage>
</organism>
<evidence type="ECO:0000313" key="1">
    <source>
        <dbReference type="EMBL" id="GBP72485.1"/>
    </source>
</evidence>
<protein>
    <submittedName>
        <fullName evidence="1">Uncharacterized protein</fullName>
    </submittedName>
</protein>
<proteinExistence type="predicted"/>
<keyword evidence="2" id="KW-1185">Reference proteome</keyword>
<dbReference type="AlphaFoldDB" id="A0A4C1YDR4"/>
<reference evidence="1 2" key="1">
    <citation type="journal article" date="2019" name="Commun. Biol.">
        <title>The bagworm genome reveals a unique fibroin gene that provides high tensile strength.</title>
        <authorList>
            <person name="Kono N."/>
            <person name="Nakamura H."/>
            <person name="Ohtoshi R."/>
            <person name="Tomita M."/>
            <person name="Numata K."/>
            <person name="Arakawa K."/>
        </authorList>
    </citation>
    <scope>NUCLEOTIDE SEQUENCE [LARGE SCALE GENOMIC DNA]</scope>
</reference>
<dbReference type="Proteomes" id="UP000299102">
    <property type="component" value="Unassembled WGS sequence"/>
</dbReference>
<sequence>MQAPHLISAARQCSEVYGARLNMNGESAEPKPSFISHFKDNDDNTLYASAAPVTAGPPLGAQNSPTAATSTVILRRAREQTH</sequence>
<name>A0A4C1YDR4_EUMVA</name>
<evidence type="ECO:0000313" key="2">
    <source>
        <dbReference type="Proteomes" id="UP000299102"/>
    </source>
</evidence>
<gene>
    <name evidence="1" type="ORF">EVAR_59299_1</name>
</gene>